<organism evidence="2 3">
    <name type="scientific">Candidatus Staskawiczbacteria bacterium RIFCSPLOWO2_12_FULL_37_15</name>
    <dbReference type="NCBI Taxonomy" id="1802218"/>
    <lineage>
        <taxon>Bacteria</taxon>
        <taxon>Candidatus Staskawicziibacteriota</taxon>
    </lineage>
</organism>
<evidence type="ECO:0000313" key="3">
    <source>
        <dbReference type="Proteomes" id="UP000178632"/>
    </source>
</evidence>
<gene>
    <name evidence="2" type="ORF">A3G45_03145</name>
</gene>
<dbReference type="EMBL" id="MHPE01000007">
    <property type="protein sequence ID" value="OGZ77497.1"/>
    <property type="molecule type" value="Genomic_DNA"/>
</dbReference>
<protein>
    <recommendedName>
        <fullName evidence="1">Polymerase beta nucleotidyltransferase domain-containing protein</fullName>
    </recommendedName>
</protein>
<dbReference type="Pfam" id="PF18765">
    <property type="entry name" value="Polbeta"/>
    <property type="match status" value="1"/>
</dbReference>
<dbReference type="PANTHER" id="PTHR43852:SF3">
    <property type="entry name" value="NUCLEOTIDYLTRANSFERASE"/>
    <property type="match status" value="1"/>
</dbReference>
<dbReference type="PANTHER" id="PTHR43852">
    <property type="entry name" value="NUCLEOTIDYLTRANSFERASE"/>
    <property type="match status" value="1"/>
</dbReference>
<dbReference type="Gene3D" id="3.30.460.10">
    <property type="entry name" value="Beta Polymerase, domain 2"/>
    <property type="match status" value="1"/>
</dbReference>
<feature type="domain" description="Polymerase beta nucleotidyltransferase" evidence="1">
    <location>
        <begin position="8"/>
        <end position="102"/>
    </location>
</feature>
<dbReference type="InterPro" id="IPR052930">
    <property type="entry name" value="TA_antitoxin_MntA"/>
</dbReference>
<dbReference type="NCBIfam" id="NF047752">
    <property type="entry name" value="MntA_antitoxin"/>
    <property type="match status" value="1"/>
</dbReference>
<evidence type="ECO:0000313" key="2">
    <source>
        <dbReference type="EMBL" id="OGZ77497.1"/>
    </source>
</evidence>
<accession>A0A1G2ISH9</accession>
<dbReference type="InterPro" id="IPR043519">
    <property type="entry name" value="NT_sf"/>
</dbReference>
<proteinExistence type="predicted"/>
<dbReference type="Proteomes" id="UP000178632">
    <property type="component" value="Unassembled WGS sequence"/>
</dbReference>
<dbReference type="InterPro" id="IPR041633">
    <property type="entry name" value="Polbeta"/>
</dbReference>
<comment type="caution">
    <text evidence="2">The sequence shown here is derived from an EMBL/GenBank/DDBJ whole genome shotgun (WGS) entry which is preliminary data.</text>
</comment>
<name>A0A1G2ISH9_9BACT</name>
<dbReference type="CDD" id="cd05403">
    <property type="entry name" value="NT_KNTase_like"/>
    <property type="match status" value="1"/>
</dbReference>
<dbReference type="SUPFAM" id="SSF81301">
    <property type="entry name" value="Nucleotidyltransferase"/>
    <property type="match status" value="1"/>
</dbReference>
<reference evidence="2 3" key="1">
    <citation type="journal article" date="2016" name="Nat. Commun.">
        <title>Thousands of microbial genomes shed light on interconnected biogeochemical processes in an aquifer system.</title>
        <authorList>
            <person name="Anantharaman K."/>
            <person name="Brown C.T."/>
            <person name="Hug L.A."/>
            <person name="Sharon I."/>
            <person name="Castelle C.J."/>
            <person name="Probst A.J."/>
            <person name="Thomas B.C."/>
            <person name="Singh A."/>
            <person name="Wilkins M.J."/>
            <person name="Karaoz U."/>
            <person name="Brodie E.L."/>
            <person name="Williams K.H."/>
            <person name="Hubbard S.S."/>
            <person name="Banfield J.F."/>
        </authorList>
    </citation>
    <scope>NUCLEOTIDE SEQUENCE [LARGE SCALE GENOMIC DNA]</scope>
</reference>
<dbReference type="AlphaFoldDB" id="A0A1G2ISH9"/>
<evidence type="ECO:0000259" key="1">
    <source>
        <dbReference type="Pfam" id="PF18765"/>
    </source>
</evidence>
<sequence>MKITEEIKNLTPIFEKYSEVKLVYLFGSRANGKIGPLSDYDLAVYLDEKDAKKRFDLRLRLMGEVSSKLKTDKLDLVILNDIDGPELKYNIVKEGILLFEKEPFKVIIEPKIFNEYFDFHALLLRHNLTKA</sequence>